<dbReference type="EMBL" id="JAAGLI010000940">
    <property type="protein sequence ID" value="NEA27539.1"/>
    <property type="molecule type" value="Genomic_DNA"/>
</dbReference>
<gene>
    <name evidence="1" type="ORF">G3I70_34335</name>
</gene>
<protein>
    <submittedName>
        <fullName evidence="1">Pyridoxamine 5'-phosphate oxidase family protein</fullName>
    </submittedName>
</protein>
<dbReference type="SUPFAM" id="SSF50475">
    <property type="entry name" value="FMN-binding split barrel"/>
    <property type="match status" value="1"/>
</dbReference>
<reference evidence="1 2" key="1">
    <citation type="submission" date="2020-01" db="EMBL/GenBank/DDBJ databases">
        <title>Insect and environment-associated Actinomycetes.</title>
        <authorList>
            <person name="Currrie C."/>
            <person name="Chevrette M."/>
            <person name="Carlson C."/>
            <person name="Stubbendieck R."/>
            <person name="Wendt-Pienkowski E."/>
        </authorList>
    </citation>
    <scope>NUCLEOTIDE SEQUENCE [LARGE SCALE GENOMIC DNA]</scope>
    <source>
        <strain evidence="1 2">SID10258</strain>
    </source>
</reference>
<proteinExistence type="predicted"/>
<evidence type="ECO:0000313" key="2">
    <source>
        <dbReference type="Proteomes" id="UP000475532"/>
    </source>
</evidence>
<dbReference type="Gene3D" id="2.30.110.10">
    <property type="entry name" value="Electron Transport, Fmn-binding Protein, Chain A"/>
    <property type="match status" value="1"/>
</dbReference>
<accession>A0A6L9QPY9</accession>
<dbReference type="PANTHER" id="PTHR42815:SF2">
    <property type="entry name" value="FAD-BINDING, PUTATIVE (AFU_ORTHOLOGUE AFUA_6G07600)-RELATED"/>
    <property type="match status" value="1"/>
</dbReference>
<name>A0A6L9QPY9_9ACTN</name>
<dbReference type="RefSeq" id="WP_163062111.1">
    <property type="nucleotide sequence ID" value="NZ_JAAGLI010000940.1"/>
</dbReference>
<evidence type="ECO:0000313" key="1">
    <source>
        <dbReference type="EMBL" id="NEA27539.1"/>
    </source>
</evidence>
<dbReference type="PANTHER" id="PTHR42815">
    <property type="entry name" value="FAD-BINDING, PUTATIVE (AFU_ORTHOLOGUE AFUA_6G07600)-RELATED"/>
    <property type="match status" value="1"/>
</dbReference>
<sequence length="305" mass="33638">MAVDVYHEGERAAQRRAGLLDQGGLSGRAIRAEIPEVAQKFLMQQPMVVLGAADAAGRMWATLLTGRPGFLYAEDTRTVTIEAVTGPDDPLHDRLTTPAPVGMLAIEPSRHRRMRMNGRAVPTDNGLHVKLDQVYSNCPKYIQKREYRWEPATTPGRPHRSRTLTNDQQRWITNADTFFIATSDREGNADASHRGGNPGFIQVVSPTVLRWPDYVGNAMFNTLGNLELNPQAGLLFPDWQTGALLHLTGTAQTDWTPTSSLPGAERLVEFTVTSVIEIPATVPLRWSQSTPSRFNPLVHLPDTGA</sequence>
<organism evidence="1 2">
    <name type="scientific">Actinomadura bangladeshensis</name>
    <dbReference type="NCBI Taxonomy" id="453573"/>
    <lineage>
        <taxon>Bacteria</taxon>
        <taxon>Bacillati</taxon>
        <taxon>Actinomycetota</taxon>
        <taxon>Actinomycetes</taxon>
        <taxon>Streptosporangiales</taxon>
        <taxon>Thermomonosporaceae</taxon>
        <taxon>Actinomadura</taxon>
    </lineage>
</organism>
<dbReference type="AlphaFoldDB" id="A0A6L9QPY9"/>
<dbReference type="InterPro" id="IPR012349">
    <property type="entry name" value="Split_barrel_FMN-bd"/>
</dbReference>
<comment type="caution">
    <text evidence="1">The sequence shown here is derived from an EMBL/GenBank/DDBJ whole genome shotgun (WGS) entry which is preliminary data.</text>
</comment>
<dbReference type="Proteomes" id="UP000475532">
    <property type="component" value="Unassembled WGS sequence"/>
</dbReference>